<evidence type="ECO:0000256" key="1">
    <source>
        <dbReference type="ARBA" id="ARBA00009865"/>
    </source>
</evidence>
<evidence type="ECO:0000256" key="2">
    <source>
        <dbReference type="ARBA" id="ARBA00022801"/>
    </source>
</evidence>
<proteinExistence type="inferred from homology"/>
<dbReference type="InterPro" id="IPR013320">
    <property type="entry name" value="ConA-like_dom_sf"/>
</dbReference>
<dbReference type="Proteomes" id="UP001295740">
    <property type="component" value="Unassembled WGS sequence"/>
</dbReference>
<dbReference type="InterPro" id="IPR023296">
    <property type="entry name" value="Glyco_hydro_beta-prop_sf"/>
</dbReference>
<name>A0AAI8YMU2_9PEZI</name>
<evidence type="ECO:0000313" key="6">
    <source>
        <dbReference type="EMBL" id="CAJ2513052.1"/>
    </source>
</evidence>
<organism evidence="6 7">
    <name type="scientific">Anthostomella pinea</name>
    <dbReference type="NCBI Taxonomy" id="933095"/>
    <lineage>
        <taxon>Eukaryota</taxon>
        <taxon>Fungi</taxon>
        <taxon>Dikarya</taxon>
        <taxon>Ascomycota</taxon>
        <taxon>Pezizomycotina</taxon>
        <taxon>Sordariomycetes</taxon>
        <taxon>Xylariomycetidae</taxon>
        <taxon>Xylariales</taxon>
        <taxon>Xylariaceae</taxon>
        <taxon>Anthostomella</taxon>
    </lineage>
</organism>
<keyword evidence="3 4" id="KW-0326">Glycosidase</keyword>
<protein>
    <submittedName>
        <fullName evidence="6">Uu.00g011710.m01.CDS01</fullName>
    </submittedName>
</protein>
<gene>
    <name evidence="6" type="ORF">KHLLAP_LOCUS13520</name>
</gene>
<sequence>MWGSDANARSYPRMFWVSSPDLQTWSDVVWGEPYGIDPHLFRDPISNKTYLTLMSLNNGYDRLWGIGQCEVGLSSGKCTGPFRSLWNGTMPVTNSTRPEGPKLFYKDDFYYLLIAEGGTGITHRASIARSQSPEGPWEASPTNPLIFNGADTNLTISSTGHATIADTPDGRWFATLLGRRNIKTWSPLGRETFFAPVTWEDGWPTMNYGEFLLPSQEYDFAPDQQPLTAFEDNFEGSELGLSWYQLRSPYTVNYKLGSTLARNQEGAGAGSGGVTLVPNVFTLSDHDTPAAILRKQISTNMTFSAALLPTSNGLGPYQSVGISAYVSAENHQDIGLRGCASVPGMCAFVDMTSDAAGPDTRPETHEVPLNITKVPSNFSLHISAQPLTYKLGYATLGSDITWLTEFSAALMNPGFDGSMFALFASGNGFAWPFDAPEVGFSHVREKYYKESFGDYIET</sequence>
<dbReference type="GO" id="GO:0004553">
    <property type="term" value="F:hydrolase activity, hydrolyzing O-glycosyl compounds"/>
    <property type="evidence" value="ECO:0007669"/>
    <property type="project" value="InterPro"/>
</dbReference>
<dbReference type="PANTHER" id="PTHR42812">
    <property type="entry name" value="BETA-XYLOSIDASE"/>
    <property type="match status" value="1"/>
</dbReference>
<evidence type="ECO:0000256" key="3">
    <source>
        <dbReference type="ARBA" id="ARBA00023295"/>
    </source>
</evidence>
<dbReference type="Pfam" id="PF04616">
    <property type="entry name" value="Glyco_hydro_43"/>
    <property type="match status" value="1"/>
</dbReference>
<keyword evidence="2 4" id="KW-0378">Hydrolase</keyword>
<feature type="domain" description="Beta-xylosidase C-terminal Concanavalin A-like" evidence="5">
    <location>
        <begin position="232"/>
        <end position="428"/>
    </location>
</feature>
<dbReference type="SUPFAM" id="SSF75005">
    <property type="entry name" value="Arabinanase/levansucrase/invertase"/>
    <property type="match status" value="1"/>
</dbReference>
<keyword evidence="7" id="KW-1185">Reference proteome</keyword>
<evidence type="ECO:0000259" key="5">
    <source>
        <dbReference type="Pfam" id="PF17851"/>
    </source>
</evidence>
<dbReference type="InterPro" id="IPR051795">
    <property type="entry name" value="Glycosyl_Hydrlase_43"/>
</dbReference>
<dbReference type="GO" id="GO:0005975">
    <property type="term" value="P:carbohydrate metabolic process"/>
    <property type="evidence" value="ECO:0007669"/>
    <property type="project" value="InterPro"/>
</dbReference>
<dbReference type="Pfam" id="PF17851">
    <property type="entry name" value="GH43_C2"/>
    <property type="match status" value="1"/>
</dbReference>
<dbReference type="Gene3D" id="2.60.120.200">
    <property type="match status" value="1"/>
</dbReference>
<dbReference type="EMBL" id="CAUWAG010000020">
    <property type="protein sequence ID" value="CAJ2513052.1"/>
    <property type="molecule type" value="Genomic_DNA"/>
</dbReference>
<comment type="caution">
    <text evidence="6">The sequence shown here is derived from an EMBL/GenBank/DDBJ whole genome shotgun (WGS) entry which is preliminary data.</text>
</comment>
<evidence type="ECO:0000313" key="7">
    <source>
        <dbReference type="Proteomes" id="UP001295740"/>
    </source>
</evidence>
<dbReference type="Gene3D" id="2.115.10.20">
    <property type="entry name" value="Glycosyl hydrolase domain, family 43"/>
    <property type="match status" value="1"/>
</dbReference>
<dbReference type="PANTHER" id="PTHR42812:SF16">
    <property type="entry name" value="HYDROLASE, PUTATIVE (AFU_ORTHOLOGUE AFUA_7G06110)-RELATED"/>
    <property type="match status" value="1"/>
</dbReference>
<dbReference type="SUPFAM" id="SSF49899">
    <property type="entry name" value="Concanavalin A-like lectins/glucanases"/>
    <property type="match status" value="1"/>
</dbReference>
<accession>A0AAI8YMU2</accession>
<dbReference type="InterPro" id="IPR006710">
    <property type="entry name" value="Glyco_hydro_43"/>
</dbReference>
<reference evidence="6" key="1">
    <citation type="submission" date="2023-10" db="EMBL/GenBank/DDBJ databases">
        <authorList>
            <person name="Hackl T."/>
        </authorList>
    </citation>
    <scope>NUCLEOTIDE SEQUENCE</scope>
</reference>
<evidence type="ECO:0000256" key="4">
    <source>
        <dbReference type="RuleBase" id="RU361187"/>
    </source>
</evidence>
<dbReference type="AlphaFoldDB" id="A0AAI8YMU2"/>
<dbReference type="InterPro" id="IPR041542">
    <property type="entry name" value="GH43_C2"/>
</dbReference>
<comment type="similarity">
    <text evidence="1 4">Belongs to the glycosyl hydrolase 43 family.</text>
</comment>